<sequence>MSAIKRKALSLQEKINILKVFDEKSQTKNQTQLAAELKLPVSTLRTILKNKEEIKEKYSLGGVQRKKQKVGKFDKLEKVLVEWLHQARAVKLPVNGPIICEKAREIAESLHFTDFNASNGWIDRFKNRHGIVYRQISGESETVPQDVDTWMTTLSELLQNYDPRNIFNADEFGLFYRLMPDQSYVLTGETCHDGKASKERLTVLACANSDGSEKLSLLVIGKEKNPRCFKNVRSIPVTYDGQSRAWMTGLRFIQWLKSLDDHFQTKCRRIILFVDRCPAHPKSVKLQNIKLVYLPPNATSKLQPMDQGIIKVLKQGYRTRLIHRYLKEMEDPDSKRPLTVHDAIQNIAAAWESIKPETIQNCFKKAGFRNIGFDAVMQEEEEPVILQGFPGYSSIDDNVAPYEIKSIEDLIEDVNDTQKETLSDDAEDEDGSTPILSNTQALSAVNDLRRYVASLSQSEDALQMLNYIENVIIANASKSFSQTRICDHFK</sequence>
<evidence type="ECO:0000313" key="5">
    <source>
        <dbReference type="Proteomes" id="UP001652582"/>
    </source>
</evidence>
<dbReference type="SMART" id="SM00674">
    <property type="entry name" value="CENPB"/>
    <property type="match status" value="1"/>
</dbReference>
<dbReference type="InterPro" id="IPR036397">
    <property type="entry name" value="RNaseH_sf"/>
</dbReference>
<dbReference type="Proteomes" id="UP001652582">
    <property type="component" value="Chromosome 19"/>
</dbReference>
<evidence type="ECO:0000256" key="1">
    <source>
        <dbReference type="ARBA" id="ARBA00004123"/>
    </source>
</evidence>
<evidence type="ECO:0000259" key="4">
    <source>
        <dbReference type="PROSITE" id="PS51253"/>
    </source>
</evidence>
<comment type="subcellular location">
    <subcellularLocation>
        <location evidence="1">Nucleus</location>
    </subcellularLocation>
</comment>
<dbReference type="GO" id="GO:0005634">
    <property type="term" value="C:nucleus"/>
    <property type="evidence" value="ECO:0007669"/>
    <property type="project" value="UniProtKB-SubCell"/>
</dbReference>
<dbReference type="Gene3D" id="3.30.420.10">
    <property type="entry name" value="Ribonuclease H-like superfamily/Ribonuclease H"/>
    <property type="match status" value="1"/>
</dbReference>
<dbReference type="GO" id="GO:0003677">
    <property type="term" value="F:DNA binding"/>
    <property type="evidence" value="ECO:0007669"/>
    <property type="project" value="UniProtKB-KW"/>
</dbReference>
<evidence type="ECO:0000256" key="3">
    <source>
        <dbReference type="ARBA" id="ARBA00023242"/>
    </source>
</evidence>
<dbReference type="InterPro" id="IPR050863">
    <property type="entry name" value="CenT-Element_Derived"/>
</dbReference>
<accession>A0A6J1N307</accession>
<keyword evidence="2" id="KW-0238">DNA-binding</keyword>
<dbReference type="SUPFAM" id="SSF46689">
    <property type="entry name" value="Homeodomain-like"/>
    <property type="match status" value="2"/>
</dbReference>
<dbReference type="RefSeq" id="XP_023937281.1">
    <property type="nucleotide sequence ID" value="XM_024081513.2"/>
</dbReference>
<dbReference type="InterPro" id="IPR007889">
    <property type="entry name" value="HTH_Psq"/>
</dbReference>
<keyword evidence="5" id="KW-1185">Reference proteome</keyword>
<dbReference type="PANTHER" id="PTHR19303:SF73">
    <property type="entry name" value="PROTEIN PDC2"/>
    <property type="match status" value="1"/>
</dbReference>
<evidence type="ECO:0000313" key="6">
    <source>
        <dbReference type="RefSeq" id="XP_023937281.1"/>
    </source>
</evidence>
<dbReference type="Pfam" id="PF03221">
    <property type="entry name" value="HTH_Tnp_Tc5"/>
    <property type="match status" value="1"/>
</dbReference>
<dbReference type="AlphaFoldDB" id="A0A6J1N307"/>
<dbReference type="Pfam" id="PF04218">
    <property type="entry name" value="CENP-B_N"/>
    <property type="match status" value="1"/>
</dbReference>
<reference evidence="6" key="1">
    <citation type="submission" date="2025-08" db="UniProtKB">
        <authorList>
            <consortium name="RefSeq"/>
        </authorList>
    </citation>
    <scope>IDENTIFICATION</scope>
</reference>
<name>A0A6J1N307_BICAN</name>
<gene>
    <name evidence="6" type="primary">LOC112045362</name>
</gene>
<keyword evidence="3" id="KW-0539">Nucleus</keyword>
<dbReference type="KEGG" id="bany:112045362"/>
<dbReference type="GeneID" id="112045362"/>
<dbReference type="OrthoDB" id="125347at2759"/>
<proteinExistence type="predicted"/>
<dbReference type="InterPro" id="IPR004875">
    <property type="entry name" value="DDE_SF_endonuclease_dom"/>
</dbReference>
<evidence type="ECO:0000256" key="2">
    <source>
        <dbReference type="ARBA" id="ARBA00023125"/>
    </source>
</evidence>
<feature type="domain" description="HTH CENPB-type" evidence="4">
    <location>
        <begin position="64"/>
        <end position="135"/>
    </location>
</feature>
<dbReference type="Pfam" id="PF03184">
    <property type="entry name" value="DDE_1"/>
    <property type="match status" value="1"/>
</dbReference>
<dbReference type="PANTHER" id="PTHR19303">
    <property type="entry name" value="TRANSPOSON"/>
    <property type="match status" value="1"/>
</dbReference>
<dbReference type="InterPro" id="IPR006600">
    <property type="entry name" value="HTH_CenpB_DNA-bd_dom"/>
</dbReference>
<dbReference type="Gene3D" id="1.10.10.60">
    <property type="entry name" value="Homeodomain-like"/>
    <property type="match status" value="2"/>
</dbReference>
<dbReference type="InterPro" id="IPR009057">
    <property type="entry name" value="Homeodomain-like_sf"/>
</dbReference>
<protein>
    <submittedName>
        <fullName evidence="6">Tigger transposable element-derived protein 4</fullName>
    </submittedName>
</protein>
<organism evidence="5 6">
    <name type="scientific">Bicyclus anynana</name>
    <name type="common">Squinting bush brown butterfly</name>
    <dbReference type="NCBI Taxonomy" id="110368"/>
    <lineage>
        <taxon>Eukaryota</taxon>
        <taxon>Metazoa</taxon>
        <taxon>Ecdysozoa</taxon>
        <taxon>Arthropoda</taxon>
        <taxon>Hexapoda</taxon>
        <taxon>Insecta</taxon>
        <taxon>Pterygota</taxon>
        <taxon>Neoptera</taxon>
        <taxon>Endopterygota</taxon>
        <taxon>Lepidoptera</taxon>
        <taxon>Glossata</taxon>
        <taxon>Ditrysia</taxon>
        <taxon>Papilionoidea</taxon>
        <taxon>Nymphalidae</taxon>
        <taxon>Satyrinae</taxon>
        <taxon>Satyrini</taxon>
        <taxon>Mycalesina</taxon>
        <taxon>Bicyclus</taxon>
    </lineage>
</organism>
<dbReference type="PROSITE" id="PS51253">
    <property type="entry name" value="HTH_CENPB"/>
    <property type="match status" value="1"/>
</dbReference>